<dbReference type="EMBL" id="PSQE01000005">
    <property type="protein sequence ID" value="RHN57811.1"/>
    <property type="molecule type" value="Genomic_DNA"/>
</dbReference>
<dbReference type="Proteomes" id="UP000265566">
    <property type="component" value="Chromosome 5"/>
</dbReference>
<evidence type="ECO:0000313" key="4">
    <source>
        <dbReference type="Proteomes" id="UP000265566"/>
    </source>
</evidence>
<dbReference type="InterPro" id="IPR007696">
    <property type="entry name" value="DNA_mismatch_repair_MutS_core"/>
</dbReference>
<dbReference type="AlphaFoldDB" id="A0A396HZ17"/>
<dbReference type="InterPro" id="IPR036187">
    <property type="entry name" value="DNA_mismatch_repair_MutS_sf"/>
</dbReference>
<dbReference type="GO" id="GO:0030983">
    <property type="term" value="F:mismatched DNA binding"/>
    <property type="evidence" value="ECO:0007669"/>
    <property type="project" value="InterPro"/>
</dbReference>
<comment type="similarity">
    <text evidence="1">Belongs to the DNA mismatch repair MutS family.</text>
</comment>
<sequence length="440" mass="50234">MACIQNGHRIGVSYYDSSLRQLNVLEAWDDGDNGFSVIDLDLLVDCQSNHSNKKRNKNGVLKFQQSFASSSFTSSPCCFYRLIYLRVAGMDDGLDVKERIYFLSSMMDMGSEVQVRASGGLLAILENERIVDTLEQKESGNTSITIDSLAEISLNNFIKLDAASHEALQIFQIDKHPSHMGIGRAKEGQWFLRPILDLEVLNYRLNSISFFHSSEELVASLRETLKSVKDIPHLLKKFDSPSSICTSTDWAALLKSISALLHVNKIFEVGISEGLQEELKYLNLDIVEMASSCITTELAYVYELIIGVIDVNRTKEKGYPTVVKEGFCDELDELRQIYEELPEFLEEVSSLELAQLPDLCKNKLVPCIVYIQQIGYLMCIFEEKLEEATLEKLIEWEYTVCWYGETKRYFYRMPKTRELDNLLGDIYHKILGVKSFFIFP</sequence>
<proteinExistence type="inferred from homology"/>
<dbReference type="SUPFAM" id="SSF48334">
    <property type="entry name" value="DNA repair protein MutS, domain III"/>
    <property type="match status" value="1"/>
</dbReference>
<accession>A0A396HZ17</accession>
<dbReference type="Gene3D" id="1.10.1420.10">
    <property type="match status" value="1"/>
</dbReference>
<reference evidence="4" key="1">
    <citation type="journal article" date="2018" name="Nat. Plants">
        <title>Whole-genome landscape of Medicago truncatula symbiotic genes.</title>
        <authorList>
            <person name="Pecrix Y."/>
            <person name="Staton S.E."/>
            <person name="Sallet E."/>
            <person name="Lelandais-Briere C."/>
            <person name="Moreau S."/>
            <person name="Carrere S."/>
            <person name="Blein T."/>
            <person name="Jardinaud M.F."/>
            <person name="Latrasse D."/>
            <person name="Zouine M."/>
            <person name="Zahm M."/>
            <person name="Kreplak J."/>
            <person name="Mayjonade B."/>
            <person name="Satge C."/>
            <person name="Perez M."/>
            <person name="Cauet S."/>
            <person name="Marande W."/>
            <person name="Chantry-Darmon C."/>
            <person name="Lopez-Roques C."/>
            <person name="Bouchez O."/>
            <person name="Berard A."/>
            <person name="Debelle F."/>
            <person name="Munos S."/>
            <person name="Bendahmane A."/>
            <person name="Berges H."/>
            <person name="Niebel A."/>
            <person name="Buitink J."/>
            <person name="Frugier F."/>
            <person name="Benhamed M."/>
            <person name="Crespi M."/>
            <person name="Gouzy J."/>
            <person name="Gamas P."/>
        </authorList>
    </citation>
    <scope>NUCLEOTIDE SEQUENCE [LARGE SCALE GENOMIC DNA]</scope>
    <source>
        <strain evidence="4">cv. Jemalong A17</strain>
    </source>
</reference>
<evidence type="ECO:0000313" key="3">
    <source>
        <dbReference type="EMBL" id="RHN57811.1"/>
    </source>
</evidence>
<name>A0A396HZ17_MEDTR</name>
<gene>
    <name evidence="3" type="ORF">MtrunA17_Chr5g0444461</name>
</gene>
<organism evidence="3 4">
    <name type="scientific">Medicago truncatula</name>
    <name type="common">Barrel medic</name>
    <name type="synonym">Medicago tribuloides</name>
    <dbReference type="NCBI Taxonomy" id="3880"/>
    <lineage>
        <taxon>Eukaryota</taxon>
        <taxon>Viridiplantae</taxon>
        <taxon>Streptophyta</taxon>
        <taxon>Embryophyta</taxon>
        <taxon>Tracheophyta</taxon>
        <taxon>Spermatophyta</taxon>
        <taxon>Magnoliopsida</taxon>
        <taxon>eudicotyledons</taxon>
        <taxon>Gunneridae</taxon>
        <taxon>Pentapetalae</taxon>
        <taxon>rosids</taxon>
        <taxon>fabids</taxon>
        <taxon>Fabales</taxon>
        <taxon>Fabaceae</taxon>
        <taxon>Papilionoideae</taxon>
        <taxon>50 kb inversion clade</taxon>
        <taxon>NPAAA clade</taxon>
        <taxon>Hologalegina</taxon>
        <taxon>IRL clade</taxon>
        <taxon>Trifolieae</taxon>
        <taxon>Medicago</taxon>
    </lineage>
</organism>
<protein>
    <submittedName>
        <fullName evidence="3">Putative DNA mismatch repair protein MutS, core</fullName>
    </submittedName>
</protein>
<dbReference type="PANTHER" id="PTHR11361:SF20">
    <property type="entry name" value="MUTS PROTEIN HOMOLOG 5"/>
    <property type="match status" value="1"/>
</dbReference>
<feature type="domain" description="DNA mismatch repair protein MutS core" evidence="2">
    <location>
        <begin position="189"/>
        <end position="350"/>
    </location>
</feature>
<dbReference type="PANTHER" id="PTHR11361">
    <property type="entry name" value="DNA MISMATCH REPAIR PROTEIN MUTS FAMILY MEMBER"/>
    <property type="match status" value="1"/>
</dbReference>
<dbReference type="Gramene" id="rna33400">
    <property type="protein sequence ID" value="RHN57811.1"/>
    <property type="gene ID" value="gene33400"/>
</dbReference>
<dbReference type="GO" id="GO:0006298">
    <property type="term" value="P:mismatch repair"/>
    <property type="evidence" value="ECO:0007669"/>
    <property type="project" value="InterPro"/>
</dbReference>
<dbReference type="InterPro" id="IPR045076">
    <property type="entry name" value="MutS"/>
</dbReference>
<comment type="caution">
    <text evidence="3">The sequence shown here is derived from an EMBL/GenBank/DDBJ whole genome shotgun (WGS) entry which is preliminary data.</text>
</comment>
<evidence type="ECO:0000259" key="2">
    <source>
        <dbReference type="Pfam" id="PF05192"/>
    </source>
</evidence>
<dbReference type="GO" id="GO:0005524">
    <property type="term" value="F:ATP binding"/>
    <property type="evidence" value="ECO:0007669"/>
    <property type="project" value="InterPro"/>
</dbReference>
<dbReference type="Pfam" id="PF05192">
    <property type="entry name" value="MutS_III"/>
    <property type="match status" value="1"/>
</dbReference>
<dbReference type="GO" id="GO:0140664">
    <property type="term" value="F:ATP-dependent DNA damage sensor activity"/>
    <property type="evidence" value="ECO:0007669"/>
    <property type="project" value="InterPro"/>
</dbReference>
<evidence type="ECO:0000256" key="1">
    <source>
        <dbReference type="ARBA" id="ARBA00006271"/>
    </source>
</evidence>